<gene>
    <name evidence="3" type="ORF">AWC29_00225</name>
    <name evidence="2" type="ORF">BN973_04309</name>
</gene>
<keyword evidence="1" id="KW-0472">Membrane</keyword>
<accession>A0A024K2V2</accession>
<keyword evidence="4" id="KW-1185">Reference proteome</keyword>
<feature type="transmembrane region" description="Helical" evidence="1">
    <location>
        <begin position="20"/>
        <end position="45"/>
    </location>
</feature>
<dbReference type="InterPro" id="IPR007905">
    <property type="entry name" value="EBP"/>
</dbReference>
<evidence type="ECO:0000256" key="1">
    <source>
        <dbReference type="SAM" id="Phobius"/>
    </source>
</evidence>
<dbReference type="RefSeq" id="WP_051641388.1">
    <property type="nucleotide sequence ID" value="NZ_HG964446.1"/>
</dbReference>
<feature type="transmembrane region" description="Helical" evidence="1">
    <location>
        <begin position="177"/>
        <end position="198"/>
    </location>
</feature>
<dbReference type="EMBL" id="HG964446">
    <property type="protein sequence ID" value="CDO89922.1"/>
    <property type="molecule type" value="Genomic_DNA"/>
</dbReference>
<dbReference type="EMBL" id="LQPY01000012">
    <property type="protein sequence ID" value="ORX05947.1"/>
    <property type="molecule type" value="Genomic_DNA"/>
</dbReference>
<dbReference type="GO" id="GO:0004769">
    <property type="term" value="F:steroid Delta-isomerase activity"/>
    <property type="evidence" value="ECO:0007669"/>
    <property type="project" value="TreeGrafter"/>
</dbReference>
<dbReference type="GO" id="GO:0016126">
    <property type="term" value="P:sterol biosynthetic process"/>
    <property type="evidence" value="ECO:0007669"/>
    <property type="project" value="TreeGrafter"/>
</dbReference>
<evidence type="ECO:0000313" key="3">
    <source>
        <dbReference type="EMBL" id="ORX05947.1"/>
    </source>
</evidence>
<feature type="transmembrane region" description="Helical" evidence="1">
    <location>
        <begin position="51"/>
        <end position="70"/>
    </location>
</feature>
<proteinExistence type="predicted"/>
<dbReference type="Proteomes" id="UP000028880">
    <property type="component" value="Unassembled WGS sequence"/>
</dbReference>
<evidence type="ECO:0000313" key="4">
    <source>
        <dbReference type="Proteomes" id="UP000193710"/>
    </source>
</evidence>
<organism evidence="2">
    <name type="scientific">Mycobacterium triplex</name>
    <dbReference type="NCBI Taxonomy" id="47839"/>
    <lineage>
        <taxon>Bacteria</taxon>
        <taxon>Bacillati</taxon>
        <taxon>Actinomycetota</taxon>
        <taxon>Actinomycetes</taxon>
        <taxon>Mycobacteriales</taxon>
        <taxon>Mycobacteriaceae</taxon>
        <taxon>Mycobacterium</taxon>
        <taxon>Mycobacterium simiae complex</taxon>
    </lineage>
</organism>
<dbReference type="Proteomes" id="UP000193710">
    <property type="component" value="Unassembled WGS sequence"/>
</dbReference>
<reference evidence="2" key="2">
    <citation type="submission" date="2014-04" db="EMBL/GenBank/DDBJ databases">
        <authorList>
            <person name="Xu Y.W."/>
            <person name="Yang Q."/>
        </authorList>
    </citation>
    <scope>NUCLEOTIDE SEQUENCE</scope>
    <source>
        <strain evidence="2">DSM 44626</strain>
    </source>
</reference>
<feature type="transmembrane region" description="Helical" evidence="1">
    <location>
        <begin position="223"/>
        <end position="240"/>
    </location>
</feature>
<dbReference type="GO" id="GO:0047750">
    <property type="term" value="F:cholestenol delta-isomerase activity"/>
    <property type="evidence" value="ECO:0007669"/>
    <property type="project" value="InterPro"/>
</dbReference>
<dbReference type="OrthoDB" id="4707159at2"/>
<evidence type="ECO:0000313" key="2">
    <source>
        <dbReference type="EMBL" id="CDO89922.1"/>
    </source>
</evidence>
<reference evidence="3 4" key="3">
    <citation type="submission" date="2016-01" db="EMBL/GenBank/DDBJ databases">
        <title>The new phylogeny of the genus Mycobacterium.</title>
        <authorList>
            <person name="Tarcisio F."/>
            <person name="Conor M."/>
            <person name="Antonella G."/>
            <person name="Elisabetta G."/>
            <person name="Giulia F.S."/>
            <person name="Sara T."/>
            <person name="Anna F."/>
            <person name="Clotilde B."/>
            <person name="Roberto B."/>
            <person name="Veronica D.S."/>
            <person name="Fabio R."/>
            <person name="Monica P."/>
            <person name="Olivier J."/>
            <person name="Enrico T."/>
            <person name="Nicola S."/>
        </authorList>
    </citation>
    <scope>NUCLEOTIDE SEQUENCE [LARGE SCALE GENOMIC DNA]</scope>
    <source>
        <strain evidence="3 4">DSM 44626</strain>
    </source>
</reference>
<feature type="transmembrane region" description="Helical" evidence="1">
    <location>
        <begin position="142"/>
        <end position="165"/>
    </location>
</feature>
<reference evidence="2" key="1">
    <citation type="journal article" date="2014" name="Genome Announc.">
        <title>Draft Genome Sequence of Mycobacterium triplex DSM 44626.</title>
        <authorList>
            <person name="Sassi M."/>
            <person name="Croce O."/>
            <person name="Robert C."/>
            <person name="Raoult D."/>
            <person name="Drancourt M."/>
        </authorList>
    </citation>
    <scope>NUCLEOTIDE SEQUENCE [LARGE SCALE GENOMIC DNA]</scope>
    <source>
        <strain evidence="2">DSM 44626</strain>
    </source>
</reference>
<sequence>MEPTHPELARPFAPHRLKIFSVMFSFVGAVFVFMTIASAVGLVAPTMTVDVIANLIFGIPVILLPFILFWKAPGEQRSKSALAAELVMVYIPLTAGSQLSYELPFLLGHPFSLWGTTTDPGWKWLWWQYGLADTRYRSDDNFIFGLEFGAVLAGIMLFVVWTRMLRRDLPDESRIRCLWLSFFGIAVLITGTTAYYVAEVRAGFHDIGQGAFGFWFKFIGENVPYLILPYFVLYAIYYLVNQLTREAGAHAVQRQERAAATP</sequence>
<keyword evidence="1" id="KW-0812">Transmembrane</keyword>
<dbReference type="AlphaFoldDB" id="A0A024K2V2"/>
<dbReference type="HOGENOM" id="CLU_1097639_0_0_11"/>
<dbReference type="PANTHER" id="PTHR14207">
    <property type="entry name" value="STEROL ISOMERASE"/>
    <property type="match status" value="1"/>
</dbReference>
<dbReference type="GO" id="GO:0016020">
    <property type="term" value="C:membrane"/>
    <property type="evidence" value="ECO:0007669"/>
    <property type="project" value="InterPro"/>
</dbReference>
<dbReference type="STRING" id="47839.BN973_04309"/>
<dbReference type="PANTHER" id="PTHR14207:SF0">
    <property type="entry name" value="3-BETA-HYDROXYSTEROID-DELTA(8),DELTA(7)-ISOMERASE"/>
    <property type="match status" value="1"/>
</dbReference>
<keyword evidence="1" id="KW-1133">Transmembrane helix</keyword>
<dbReference type="eggNOG" id="ENOG5031E3D">
    <property type="taxonomic scope" value="Bacteria"/>
</dbReference>
<dbReference type="GO" id="GO:0000247">
    <property type="term" value="F:C-8 sterol isomerase activity"/>
    <property type="evidence" value="ECO:0007669"/>
    <property type="project" value="TreeGrafter"/>
</dbReference>
<name>A0A024K2V2_9MYCO</name>
<protein>
    <submittedName>
        <fullName evidence="2 3">Emopamil-binding protein</fullName>
    </submittedName>
</protein>